<evidence type="ECO:0000313" key="16">
    <source>
        <dbReference type="EMBL" id="OQV24605.1"/>
    </source>
</evidence>
<evidence type="ECO:0000256" key="13">
    <source>
        <dbReference type="ARBA" id="ARBA00079147"/>
    </source>
</evidence>
<dbReference type="GO" id="GO:0005739">
    <property type="term" value="C:mitochondrion"/>
    <property type="evidence" value="ECO:0007669"/>
    <property type="project" value="UniProtKB-SubCell"/>
</dbReference>
<comment type="caution">
    <text evidence="16">The sequence shown here is derived from an EMBL/GenBank/DDBJ whole genome shotgun (WGS) entry which is preliminary data.</text>
</comment>
<dbReference type="OrthoDB" id="10259545at2759"/>
<dbReference type="EMBL" id="MTYJ01000006">
    <property type="protein sequence ID" value="OQV24605.1"/>
    <property type="molecule type" value="Genomic_DNA"/>
</dbReference>
<dbReference type="InterPro" id="IPR001926">
    <property type="entry name" value="TrpB-like_PALP"/>
</dbReference>
<dbReference type="Pfam" id="PF00291">
    <property type="entry name" value="PALP"/>
    <property type="match status" value="1"/>
</dbReference>
<dbReference type="SUPFAM" id="SSF53686">
    <property type="entry name" value="Tryptophan synthase beta subunit-like PLP-dependent enzymes"/>
    <property type="match status" value="1"/>
</dbReference>
<evidence type="ECO:0000256" key="6">
    <source>
        <dbReference type="ARBA" id="ARBA00022898"/>
    </source>
</evidence>
<evidence type="ECO:0000259" key="15">
    <source>
        <dbReference type="Pfam" id="PF00291"/>
    </source>
</evidence>
<gene>
    <name evidence="16" type="ORF">BV898_01665</name>
</gene>
<name>A0A1W0XAQ1_HYPEX</name>
<accession>A0A1W0XAQ1</accession>
<dbReference type="Gene3D" id="3.40.50.1100">
    <property type="match status" value="3"/>
</dbReference>
<comment type="function">
    <text evidence="10">Catalyzes the conversion of O-succinyl-L-serine into cysteine, the last step in the cysteine biosynthesis pathway. Can also use O-acetyl-L-serine.</text>
</comment>
<keyword evidence="8" id="KW-0496">Mitochondrion</keyword>
<keyword evidence="5" id="KW-0808">Transferase</keyword>
<keyword evidence="7" id="KW-0809">Transit peptide</keyword>
<comment type="subcellular location">
    <subcellularLocation>
        <location evidence="2">Mitochondrion</location>
    </subcellularLocation>
</comment>
<dbReference type="CDD" id="cd01561">
    <property type="entry name" value="CBS_like"/>
    <property type="match status" value="1"/>
</dbReference>
<dbReference type="PROSITE" id="PS00901">
    <property type="entry name" value="CYS_SYNTHASE"/>
    <property type="match status" value="1"/>
</dbReference>
<protein>
    <recommendedName>
        <fullName evidence="11">Cysteine synthase 1</fullName>
    </recommendedName>
    <alternativeName>
        <fullName evidence="12">O-acetylserine (thiol)-lyase 1</fullName>
    </alternativeName>
    <alternativeName>
        <fullName evidence="13">O-acetylserine sulfhydrylase 1</fullName>
    </alternativeName>
    <alternativeName>
        <fullName evidence="14">O-succinylserine sulfhydrylase</fullName>
    </alternativeName>
</protein>
<dbReference type="GO" id="GO:0016740">
    <property type="term" value="F:transferase activity"/>
    <property type="evidence" value="ECO:0007669"/>
    <property type="project" value="UniProtKB-KW"/>
</dbReference>
<dbReference type="PANTHER" id="PTHR10314">
    <property type="entry name" value="CYSTATHIONINE BETA-SYNTHASE"/>
    <property type="match status" value="1"/>
</dbReference>
<organism evidence="16 17">
    <name type="scientific">Hypsibius exemplaris</name>
    <name type="common">Freshwater tardigrade</name>
    <dbReference type="NCBI Taxonomy" id="2072580"/>
    <lineage>
        <taxon>Eukaryota</taxon>
        <taxon>Metazoa</taxon>
        <taxon>Ecdysozoa</taxon>
        <taxon>Tardigrada</taxon>
        <taxon>Eutardigrada</taxon>
        <taxon>Parachela</taxon>
        <taxon>Hypsibioidea</taxon>
        <taxon>Hypsibiidae</taxon>
        <taxon>Hypsibius</taxon>
    </lineage>
</organism>
<evidence type="ECO:0000256" key="8">
    <source>
        <dbReference type="ARBA" id="ARBA00023128"/>
    </source>
</evidence>
<dbReference type="AlphaFoldDB" id="A0A1W0XAQ1"/>
<comment type="cofactor">
    <cofactor evidence="1">
        <name>pyridoxal 5'-phosphate</name>
        <dbReference type="ChEBI" id="CHEBI:597326"/>
    </cofactor>
</comment>
<evidence type="ECO:0000256" key="11">
    <source>
        <dbReference type="ARBA" id="ARBA00072087"/>
    </source>
</evidence>
<comment type="catalytic activity">
    <reaction evidence="9">
        <text>O-succinyl-L-serine + hydrogen sulfide = L-cysteine + succinate</text>
        <dbReference type="Rhea" id="RHEA:53816"/>
        <dbReference type="ChEBI" id="CHEBI:29919"/>
        <dbReference type="ChEBI" id="CHEBI:30031"/>
        <dbReference type="ChEBI" id="CHEBI:35235"/>
        <dbReference type="ChEBI" id="CHEBI:136856"/>
    </reaction>
</comment>
<evidence type="ECO:0000256" key="14">
    <source>
        <dbReference type="ARBA" id="ARBA00081847"/>
    </source>
</evidence>
<evidence type="ECO:0000256" key="4">
    <source>
        <dbReference type="ARBA" id="ARBA00022605"/>
    </source>
</evidence>
<keyword evidence="17" id="KW-1185">Reference proteome</keyword>
<evidence type="ECO:0000256" key="9">
    <source>
        <dbReference type="ARBA" id="ARBA00050981"/>
    </source>
</evidence>
<proteinExistence type="predicted"/>
<dbReference type="InterPro" id="IPR001216">
    <property type="entry name" value="P-phosphate_BS"/>
</dbReference>
<keyword evidence="4" id="KW-0028">Amino-acid biosynthesis</keyword>
<comment type="pathway">
    <text evidence="3">Amino-acid biosynthesis; L-cysteine biosynthesis; L-cysteine from L-serine: step 2/2.</text>
</comment>
<evidence type="ECO:0000256" key="10">
    <source>
        <dbReference type="ARBA" id="ARBA00058228"/>
    </source>
</evidence>
<evidence type="ECO:0000256" key="7">
    <source>
        <dbReference type="ARBA" id="ARBA00022946"/>
    </source>
</evidence>
<evidence type="ECO:0000256" key="12">
    <source>
        <dbReference type="ARBA" id="ARBA00078262"/>
    </source>
</evidence>
<sequence>MGSHAVVRVAILETSGKIIASFSSQQRAYHSAATTAKASTTAAGFGTTSPRADINTGRWIDSIRNGFAGSVGKTPLIRLNTISKDTGSEILVKAEYANAGGSVKDRAALFLLIDAIERGQLRFDGKEPGTVVEGTAGNTGIGLAHCCLALGLRCVIFMPNNQSQEKVDILRALGAQVFSVPVVPWTDQENYNHQARRYAEKLENAVWTNQFDNVANTRAHYETTGPEIWQQTEGKVDAVVFGTGTGGTIAGVSRYLKERNKNIQVFLADPQGSVLYKWIKEGKLERFEASILCILQTFRLLNEEGFFCGASSGLNVAAAVDVAKLMGPGKTVVSCLCDNGQKYFKRLFSKKALMDAGLLEFVPEKYQLSLR</sequence>
<keyword evidence="6" id="KW-0663">Pyridoxal phosphate</keyword>
<dbReference type="GO" id="GO:0006535">
    <property type="term" value="P:cysteine biosynthetic process from serine"/>
    <property type="evidence" value="ECO:0007669"/>
    <property type="project" value="InterPro"/>
</dbReference>
<evidence type="ECO:0000256" key="2">
    <source>
        <dbReference type="ARBA" id="ARBA00004173"/>
    </source>
</evidence>
<evidence type="ECO:0000256" key="1">
    <source>
        <dbReference type="ARBA" id="ARBA00001933"/>
    </source>
</evidence>
<dbReference type="Proteomes" id="UP000192578">
    <property type="component" value="Unassembled WGS sequence"/>
</dbReference>
<evidence type="ECO:0000313" key="17">
    <source>
        <dbReference type="Proteomes" id="UP000192578"/>
    </source>
</evidence>
<evidence type="ECO:0000256" key="3">
    <source>
        <dbReference type="ARBA" id="ARBA00004962"/>
    </source>
</evidence>
<reference evidence="17" key="1">
    <citation type="submission" date="2017-01" db="EMBL/GenBank/DDBJ databases">
        <title>Comparative genomics of anhydrobiosis in the tardigrade Hypsibius dujardini.</title>
        <authorList>
            <person name="Yoshida Y."/>
            <person name="Koutsovoulos G."/>
            <person name="Laetsch D."/>
            <person name="Stevens L."/>
            <person name="Kumar S."/>
            <person name="Horikawa D."/>
            <person name="Ishino K."/>
            <person name="Komine S."/>
            <person name="Tomita M."/>
            <person name="Blaxter M."/>
            <person name="Arakawa K."/>
        </authorList>
    </citation>
    <scope>NUCLEOTIDE SEQUENCE [LARGE SCALE GENOMIC DNA]</scope>
    <source>
        <strain evidence="17">Z151</strain>
    </source>
</reference>
<feature type="domain" description="Tryptophan synthase beta chain-like PALP" evidence="15">
    <location>
        <begin position="70"/>
        <end position="285"/>
    </location>
</feature>
<dbReference type="InterPro" id="IPR050214">
    <property type="entry name" value="Cys_Synth/Cystath_Beta-Synth"/>
</dbReference>
<dbReference type="FunFam" id="3.40.50.1100:FF:000011">
    <property type="entry name" value="Cysteine synthase (o-acetylserine)"/>
    <property type="match status" value="1"/>
</dbReference>
<dbReference type="InterPro" id="IPR036052">
    <property type="entry name" value="TrpB-like_PALP_sf"/>
</dbReference>
<evidence type="ECO:0000256" key="5">
    <source>
        <dbReference type="ARBA" id="ARBA00022679"/>
    </source>
</evidence>